<sequence length="92" mass="10758">MLEEGFEEVRMKRKAETDGGKEKKKRVGDRREKEKRGHEKRHPEEKEVREKRGREEKKGKEEEKKKETEGAAGTDSDLLQRLVMCGPIHGTK</sequence>
<dbReference type="AlphaFoldDB" id="A0A2T7NL68"/>
<comment type="caution">
    <text evidence="2">The sequence shown here is derived from an EMBL/GenBank/DDBJ whole genome shotgun (WGS) entry which is preliminary data.</text>
</comment>
<evidence type="ECO:0000313" key="3">
    <source>
        <dbReference type="Proteomes" id="UP000245119"/>
    </source>
</evidence>
<gene>
    <name evidence="2" type="ORF">C0Q70_17712</name>
</gene>
<keyword evidence="3" id="KW-1185">Reference proteome</keyword>
<reference evidence="2 3" key="1">
    <citation type="submission" date="2018-04" db="EMBL/GenBank/DDBJ databases">
        <title>The genome of golden apple snail Pomacea canaliculata provides insight into stress tolerance and invasive adaptation.</title>
        <authorList>
            <person name="Liu C."/>
            <person name="Liu B."/>
            <person name="Ren Y."/>
            <person name="Zhang Y."/>
            <person name="Wang H."/>
            <person name="Li S."/>
            <person name="Jiang F."/>
            <person name="Yin L."/>
            <person name="Zhang G."/>
            <person name="Qian W."/>
            <person name="Fan W."/>
        </authorList>
    </citation>
    <scope>NUCLEOTIDE SEQUENCE [LARGE SCALE GENOMIC DNA]</scope>
    <source>
        <strain evidence="2">SZHN2017</strain>
        <tissue evidence="2">Muscle</tissue>
    </source>
</reference>
<protein>
    <submittedName>
        <fullName evidence="2">Uncharacterized protein</fullName>
    </submittedName>
</protein>
<accession>A0A2T7NL68</accession>
<feature type="region of interest" description="Disordered" evidence="1">
    <location>
        <begin position="1"/>
        <end position="92"/>
    </location>
</feature>
<dbReference type="Proteomes" id="UP000245119">
    <property type="component" value="Linkage Group LG11"/>
</dbReference>
<evidence type="ECO:0000313" key="2">
    <source>
        <dbReference type="EMBL" id="PVD21909.1"/>
    </source>
</evidence>
<dbReference type="EMBL" id="PZQS01000011">
    <property type="protein sequence ID" value="PVD21909.1"/>
    <property type="molecule type" value="Genomic_DNA"/>
</dbReference>
<organism evidence="2 3">
    <name type="scientific">Pomacea canaliculata</name>
    <name type="common">Golden apple snail</name>
    <dbReference type="NCBI Taxonomy" id="400727"/>
    <lineage>
        <taxon>Eukaryota</taxon>
        <taxon>Metazoa</taxon>
        <taxon>Spiralia</taxon>
        <taxon>Lophotrochozoa</taxon>
        <taxon>Mollusca</taxon>
        <taxon>Gastropoda</taxon>
        <taxon>Caenogastropoda</taxon>
        <taxon>Architaenioglossa</taxon>
        <taxon>Ampullarioidea</taxon>
        <taxon>Ampullariidae</taxon>
        <taxon>Pomacea</taxon>
    </lineage>
</organism>
<evidence type="ECO:0000256" key="1">
    <source>
        <dbReference type="SAM" id="MobiDB-lite"/>
    </source>
</evidence>
<feature type="compositionally biased region" description="Basic and acidic residues" evidence="1">
    <location>
        <begin position="29"/>
        <end position="69"/>
    </location>
</feature>
<proteinExistence type="predicted"/>
<feature type="compositionally biased region" description="Basic and acidic residues" evidence="1">
    <location>
        <begin position="7"/>
        <end position="21"/>
    </location>
</feature>
<name>A0A2T7NL68_POMCA</name>